<evidence type="ECO:0000313" key="2">
    <source>
        <dbReference type="EMBL" id="EFV02827.1"/>
    </source>
</evidence>
<feature type="transmembrane region" description="Helical" evidence="1">
    <location>
        <begin position="48"/>
        <end position="67"/>
    </location>
</feature>
<proteinExistence type="predicted"/>
<organism evidence="2 3">
    <name type="scientific">Pseudoramibacter alactolyticus ATCC 23263</name>
    <dbReference type="NCBI Taxonomy" id="887929"/>
    <lineage>
        <taxon>Bacteria</taxon>
        <taxon>Bacillati</taxon>
        <taxon>Bacillota</taxon>
        <taxon>Clostridia</taxon>
        <taxon>Eubacteriales</taxon>
        <taxon>Eubacteriaceae</taxon>
        <taxon>Pseudoramibacter</taxon>
    </lineage>
</organism>
<keyword evidence="3" id="KW-1185">Reference proteome</keyword>
<reference evidence="2 3" key="1">
    <citation type="submission" date="2010-12" db="EMBL/GenBank/DDBJ databases">
        <authorList>
            <person name="Muzny D."/>
            <person name="Qin X."/>
            <person name="Deng J."/>
            <person name="Jiang H."/>
            <person name="Liu Y."/>
            <person name="Qu J."/>
            <person name="Song X.-Z."/>
            <person name="Zhang L."/>
            <person name="Thornton R."/>
            <person name="Coyle M."/>
            <person name="Francisco L."/>
            <person name="Jackson L."/>
            <person name="Javaid M."/>
            <person name="Korchina V."/>
            <person name="Kovar C."/>
            <person name="Mata R."/>
            <person name="Mathew T."/>
            <person name="Ngo R."/>
            <person name="Nguyen L."/>
            <person name="Nguyen N."/>
            <person name="Okwuonu G."/>
            <person name="Ongeri F."/>
            <person name="Pham C."/>
            <person name="Simmons D."/>
            <person name="Wilczek-Boney K."/>
            <person name="Hale W."/>
            <person name="Jakkamsetti A."/>
            <person name="Pham P."/>
            <person name="Ruth R."/>
            <person name="San Lucas F."/>
            <person name="Warren J."/>
            <person name="Zhang J."/>
            <person name="Zhao Z."/>
            <person name="Zhou C."/>
            <person name="Zhu D."/>
            <person name="Lee S."/>
            <person name="Bess C."/>
            <person name="Blankenburg K."/>
            <person name="Forbes L."/>
            <person name="Fu Q."/>
            <person name="Gubbala S."/>
            <person name="Hirani K."/>
            <person name="Jayaseelan J.C."/>
            <person name="Lara F."/>
            <person name="Munidasa M."/>
            <person name="Palculict T."/>
            <person name="Patil S."/>
            <person name="Pu L.-L."/>
            <person name="Saada N."/>
            <person name="Tang L."/>
            <person name="Weissenberger G."/>
            <person name="Zhu Y."/>
            <person name="Hemphill L."/>
            <person name="Shang Y."/>
            <person name="Youmans B."/>
            <person name="Ayvaz T."/>
            <person name="Ross M."/>
            <person name="Santibanez J."/>
            <person name="Aqrawi P."/>
            <person name="Gross S."/>
            <person name="Joshi V."/>
            <person name="Fowler G."/>
            <person name="Nazareth L."/>
            <person name="Reid J."/>
            <person name="Worley K."/>
            <person name="Petrosino J."/>
            <person name="Highlander S."/>
            <person name="Gibbs R."/>
        </authorList>
    </citation>
    <scope>NUCLEOTIDE SEQUENCE [LARGE SCALE GENOMIC DNA]</scope>
    <source>
        <strain evidence="2 3">ATCC 23263</strain>
    </source>
</reference>
<dbReference type="HOGENOM" id="CLU_1957642_0_0_9"/>
<evidence type="ECO:0000313" key="3">
    <source>
        <dbReference type="Proteomes" id="UP000004754"/>
    </source>
</evidence>
<comment type="caution">
    <text evidence="2">The sequence shown here is derived from an EMBL/GenBank/DDBJ whole genome shotgun (WGS) entry which is preliminary data.</text>
</comment>
<accession>E6MDM7</accession>
<feature type="transmembrane region" description="Helical" evidence="1">
    <location>
        <begin position="22"/>
        <end position="42"/>
    </location>
</feature>
<dbReference type="STRING" id="887929.HMP0721_0109"/>
<protein>
    <submittedName>
        <fullName evidence="2">Uncharacterized protein</fullName>
    </submittedName>
</protein>
<keyword evidence="1" id="KW-0472">Membrane</keyword>
<dbReference type="RefSeq" id="WP_006597527.1">
    <property type="nucleotide sequence ID" value="NZ_GL622359.1"/>
</dbReference>
<gene>
    <name evidence="2" type="ORF">HMP0721_0109</name>
</gene>
<dbReference type="AlphaFoldDB" id="E6MDM7"/>
<keyword evidence="1" id="KW-0812">Transmembrane</keyword>
<dbReference type="Proteomes" id="UP000004754">
    <property type="component" value="Unassembled WGS sequence"/>
</dbReference>
<dbReference type="EMBL" id="AEQN01000004">
    <property type="protein sequence ID" value="EFV02827.1"/>
    <property type="molecule type" value="Genomic_DNA"/>
</dbReference>
<evidence type="ECO:0000256" key="1">
    <source>
        <dbReference type="SAM" id="Phobius"/>
    </source>
</evidence>
<dbReference type="OrthoDB" id="9813152at2"/>
<name>E6MDM7_9FIRM</name>
<sequence>MEANPNESQQAAAERAAGRKQLILASAVGMGATAVCAVLVVMPQALAFAAPIKMALALAGVTAYLAGSLAAAELDRQVGSFECPACRHRFTPTRGAYLKAVYGLTSRRLVCPACGRRGRCVHRLIKRG</sequence>
<keyword evidence="1" id="KW-1133">Transmembrane helix</keyword>